<accession>A0A9D2RSA8</accession>
<reference evidence="2" key="1">
    <citation type="journal article" date="2021" name="PeerJ">
        <title>Extensive microbial diversity within the chicken gut microbiome revealed by metagenomics and culture.</title>
        <authorList>
            <person name="Gilroy R."/>
            <person name="Ravi A."/>
            <person name="Getino M."/>
            <person name="Pursley I."/>
            <person name="Horton D.L."/>
            <person name="Alikhan N.F."/>
            <person name="Baker D."/>
            <person name="Gharbi K."/>
            <person name="Hall N."/>
            <person name="Watson M."/>
            <person name="Adriaenssens E.M."/>
            <person name="Foster-Nyarko E."/>
            <person name="Jarju S."/>
            <person name="Secka A."/>
            <person name="Antonio M."/>
            <person name="Oren A."/>
            <person name="Chaudhuri R.R."/>
            <person name="La Ragione R."/>
            <person name="Hildebrand F."/>
            <person name="Pallen M.J."/>
        </authorList>
    </citation>
    <scope>NUCLEOTIDE SEQUENCE</scope>
    <source>
        <strain evidence="2">ChiBcec18-1249</strain>
    </source>
</reference>
<feature type="transmembrane region" description="Helical" evidence="1">
    <location>
        <begin position="34"/>
        <end position="51"/>
    </location>
</feature>
<organism evidence="2 3">
    <name type="scientific">Candidatus Oscillibacter excrementigallinarum</name>
    <dbReference type="NCBI Taxonomy" id="2838716"/>
    <lineage>
        <taxon>Bacteria</taxon>
        <taxon>Bacillati</taxon>
        <taxon>Bacillota</taxon>
        <taxon>Clostridia</taxon>
        <taxon>Eubacteriales</taxon>
        <taxon>Oscillospiraceae</taxon>
        <taxon>Oscillibacter</taxon>
    </lineage>
</organism>
<gene>
    <name evidence="2" type="ORF">H9787_11560</name>
</gene>
<keyword evidence="1" id="KW-1133">Transmembrane helix</keyword>
<reference evidence="2" key="2">
    <citation type="submission" date="2021-04" db="EMBL/GenBank/DDBJ databases">
        <authorList>
            <person name="Gilroy R."/>
        </authorList>
    </citation>
    <scope>NUCLEOTIDE SEQUENCE</scope>
    <source>
        <strain evidence="2">ChiBcec18-1249</strain>
    </source>
</reference>
<keyword evidence="1" id="KW-0472">Membrane</keyword>
<dbReference type="Proteomes" id="UP000823824">
    <property type="component" value="Unassembled WGS sequence"/>
</dbReference>
<evidence type="ECO:0000313" key="2">
    <source>
        <dbReference type="EMBL" id="HJB14329.1"/>
    </source>
</evidence>
<sequence length="73" mass="7922">MKKRLANLLAVKSIVTIVLTCVFAYLTCTGGVTAEQFLTVFTVVIAFYFGTQAEKRSQAAVSESDTQQTNQVA</sequence>
<evidence type="ECO:0000313" key="3">
    <source>
        <dbReference type="Proteomes" id="UP000823824"/>
    </source>
</evidence>
<name>A0A9D2RSA8_9FIRM</name>
<dbReference type="AlphaFoldDB" id="A0A9D2RSA8"/>
<evidence type="ECO:0000256" key="1">
    <source>
        <dbReference type="SAM" id="Phobius"/>
    </source>
</evidence>
<proteinExistence type="predicted"/>
<comment type="caution">
    <text evidence="2">The sequence shown here is derived from an EMBL/GenBank/DDBJ whole genome shotgun (WGS) entry which is preliminary data.</text>
</comment>
<keyword evidence="1" id="KW-0812">Transmembrane</keyword>
<protein>
    <submittedName>
        <fullName evidence="2">Uncharacterized protein</fullName>
    </submittedName>
</protein>
<dbReference type="EMBL" id="DWZJ01000106">
    <property type="protein sequence ID" value="HJB14329.1"/>
    <property type="molecule type" value="Genomic_DNA"/>
</dbReference>